<comment type="caution">
    <text evidence="3">The sequence shown here is derived from an EMBL/GenBank/DDBJ whole genome shotgun (WGS) entry which is preliminary data.</text>
</comment>
<feature type="transmembrane region" description="Helical" evidence="1">
    <location>
        <begin position="83"/>
        <end position="109"/>
    </location>
</feature>
<proteinExistence type="predicted"/>
<feature type="transmembrane region" description="Helical" evidence="1">
    <location>
        <begin position="55"/>
        <end position="71"/>
    </location>
</feature>
<dbReference type="InterPro" id="IPR041411">
    <property type="entry name" value="Ldi"/>
</dbReference>
<dbReference type="eggNOG" id="ENOG502QYCV">
    <property type="taxonomic scope" value="Eukaryota"/>
</dbReference>
<evidence type="ECO:0000259" key="2">
    <source>
        <dbReference type="Pfam" id="PF18566"/>
    </source>
</evidence>
<keyword evidence="1" id="KW-0812">Transmembrane</keyword>
<evidence type="ECO:0000256" key="1">
    <source>
        <dbReference type="SAM" id="Phobius"/>
    </source>
</evidence>
<dbReference type="KEGG" id="pic:PICST_28496"/>
<dbReference type="Pfam" id="PF18566">
    <property type="entry name" value="Ldi"/>
    <property type="match status" value="1"/>
</dbReference>
<dbReference type="RefSeq" id="XP_001387490.1">
    <property type="nucleotide sequence ID" value="XM_001387453.1"/>
</dbReference>
<evidence type="ECO:0000313" key="4">
    <source>
        <dbReference type="Proteomes" id="UP000002258"/>
    </source>
</evidence>
<sequence>MSKEPLLSGPGANSAAAFTDKFINPQNHFTIRDYLVSPETGRGSVTFYKQTRTKLQYIVLVGLGFAGFYKLECSSLRAASLSLVFPGAGYVATPSALNWSLLGAALFLLPVSFFCWFASGAITIPILVYAIPIGLSAYLARGKEVWVNAPYVVGAFLVVFFSIVTLISSRLQSAAQEKAKKRNAYLPKLIPELYEKKRLPEDDREIDVKTLRFLQYYIELGLQDVDDWSNFNDVDQFQTASLRYQLYEIVYSLATYQAIYAPSLRGKICESMRNSIEKSLTSKVMGYWKWESLLGKWTLDWDPIKKDNIMVSGYILKALALYTGNTGDMRYTEPDSLPFQITKNAVYKHDIHSINKYVLRNWDDSQFCIYPCEPNWNYTACNVIAAAGAVGYDRVFNQSNFDKRRGRFLKHLKEDMCDESGTLLPIKSTFTGFTIPGILGPVGESVSAVDTAFIDVPTSARVWSVIKHENLEFDSSTGNYKTKGLSGADYIDMGSYKPSNGTALLTFAFLASEYGDSDIAENLLKQVDEGENGIEELPTGSYRNKGISVWVGGFGLRARLIRFRDWTNTVVNGPPKQCVNGPVLDAYDFQNVLVAKAYSNGEDLDLVLHNGRSPGNFTLRLAQLTPGSTYKTSTGSSFVADSNGTGIISVNINGRTPVYVEKEKA</sequence>
<dbReference type="Proteomes" id="UP000002258">
    <property type="component" value="Chromosome 1"/>
</dbReference>
<keyword evidence="4" id="KW-1185">Reference proteome</keyword>
<dbReference type="OrthoDB" id="9979195at2759"/>
<dbReference type="AlphaFoldDB" id="A3GG73"/>
<accession>A3GG73</accession>
<dbReference type="STRING" id="322104.A3GG73"/>
<protein>
    <recommendedName>
        <fullName evidence="2">Linalool dehydratase/isomerase domain-containing protein</fullName>
    </recommendedName>
</protein>
<dbReference type="OMA" id="WGYWATE"/>
<keyword evidence="1" id="KW-1133">Transmembrane helix</keyword>
<dbReference type="EMBL" id="AAVQ01000001">
    <property type="protein sequence ID" value="EAZ63467.1"/>
    <property type="molecule type" value="Genomic_DNA"/>
</dbReference>
<organism evidence="3 4">
    <name type="scientific">Scheffersomyces stipitis (strain ATCC 58785 / CBS 6054 / NBRC 10063 / NRRL Y-11545)</name>
    <name type="common">Yeast</name>
    <name type="synonym">Pichia stipitis</name>
    <dbReference type="NCBI Taxonomy" id="322104"/>
    <lineage>
        <taxon>Eukaryota</taxon>
        <taxon>Fungi</taxon>
        <taxon>Dikarya</taxon>
        <taxon>Ascomycota</taxon>
        <taxon>Saccharomycotina</taxon>
        <taxon>Pichiomycetes</taxon>
        <taxon>Debaryomycetaceae</taxon>
        <taxon>Scheffersomyces</taxon>
    </lineage>
</organism>
<dbReference type="InParanoid" id="A3GG73"/>
<name>A3GG73_PICST</name>
<feature type="transmembrane region" description="Helical" evidence="1">
    <location>
        <begin position="151"/>
        <end position="171"/>
    </location>
</feature>
<dbReference type="GeneID" id="4851272"/>
<gene>
    <name evidence="3" type="ORF">PICST_28496</name>
</gene>
<reference evidence="3 4" key="1">
    <citation type="journal article" date="2007" name="Nat. Biotechnol.">
        <title>Genome sequence of the lignocellulose-bioconverting and xylose-fermenting yeast Pichia stipitis.</title>
        <authorList>
            <person name="Jeffries T.W."/>
            <person name="Grigoriev I.V."/>
            <person name="Grimwood J."/>
            <person name="Laplaza J.M."/>
            <person name="Aerts A."/>
            <person name="Salamov A."/>
            <person name="Schmutz J."/>
            <person name="Lindquist E."/>
            <person name="Dehal P."/>
            <person name="Shapiro H."/>
            <person name="Jin Y.S."/>
            <person name="Passoth V."/>
            <person name="Richardson P.M."/>
        </authorList>
    </citation>
    <scope>NUCLEOTIDE SEQUENCE [LARGE SCALE GENOMIC DNA]</scope>
    <source>
        <strain evidence="4">ATCC 58785 / CBS 6054 / NBRC 10063 / NRRL Y-11545</strain>
    </source>
</reference>
<evidence type="ECO:0000313" key="3">
    <source>
        <dbReference type="EMBL" id="EAZ63467.1"/>
    </source>
</evidence>
<dbReference type="HOGENOM" id="CLU_027581_0_0_1"/>
<feature type="domain" description="Linalool dehydratase/isomerase" evidence="2">
    <location>
        <begin position="243"/>
        <end position="532"/>
    </location>
</feature>
<keyword evidence="1" id="KW-0472">Membrane</keyword>
<feature type="transmembrane region" description="Helical" evidence="1">
    <location>
        <begin position="116"/>
        <end position="139"/>
    </location>
</feature>